<dbReference type="EMBL" id="JARYZI010000005">
    <property type="protein sequence ID" value="MDH8678288.1"/>
    <property type="molecule type" value="Genomic_DNA"/>
</dbReference>
<evidence type="ECO:0000256" key="3">
    <source>
        <dbReference type="ARBA" id="ARBA00022605"/>
    </source>
</evidence>
<dbReference type="PANTHER" id="PTHR46832">
    <property type="entry name" value="5'-METHYLTHIOADENOSINE/S-ADENOSYLHOMOCYSTEINE NUCLEOSIDASE"/>
    <property type="match status" value="1"/>
</dbReference>
<evidence type="ECO:0000259" key="6">
    <source>
        <dbReference type="Pfam" id="PF01048"/>
    </source>
</evidence>
<dbReference type="NCBIfam" id="NF004079">
    <property type="entry name" value="PRK05584.1"/>
    <property type="match status" value="1"/>
</dbReference>
<keyword evidence="3" id="KW-0028">Amino-acid biosynthesis</keyword>
<evidence type="ECO:0000256" key="4">
    <source>
        <dbReference type="ARBA" id="ARBA00022801"/>
    </source>
</evidence>
<dbReference type="InterPro" id="IPR010049">
    <property type="entry name" value="MTA_SAH_Nsdase"/>
</dbReference>
<dbReference type="RefSeq" id="WP_281094129.1">
    <property type="nucleotide sequence ID" value="NZ_JARYZI010000005.1"/>
</dbReference>
<name>A0ABT6NCZ8_9FIRM</name>
<feature type="domain" description="Nucleoside phosphorylase" evidence="6">
    <location>
        <begin position="2"/>
        <end position="228"/>
    </location>
</feature>
<accession>A0ABT6NCZ8</accession>
<dbReference type="NCBIfam" id="TIGR01704">
    <property type="entry name" value="MTA_SAH-Nsdase"/>
    <property type="match status" value="1"/>
</dbReference>
<protein>
    <recommendedName>
        <fullName evidence="2">adenosylhomocysteine nucleosidase</fullName>
        <ecNumber evidence="2">3.2.2.9</ecNumber>
    </recommendedName>
</protein>
<evidence type="ECO:0000313" key="8">
    <source>
        <dbReference type="Proteomes" id="UP001158045"/>
    </source>
</evidence>
<dbReference type="GO" id="GO:0008782">
    <property type="term" value="F:adenosylhomocysteine nucleosidase activity"/>
    <property type="evidence" value="ECO:0007669"/>
    <property type="project" value="UniProtKB-EC"/>
</dbReference>
<dbReference type="Gene3D" id="3.40.50.1580">
    <property type="entry name" value="Nucleoside phosphorylase domain"/>
    <property type="match status" value="1"/>
</dbReference>
<keyword evidence="5" id="KW-0486">Methionine biosynthesis</keyword>
<comment type="caution">
    <text evidence="7">The sequence shown here is derived from an EMBL/GenBank/DDBJ whole genome shotgun (WGS) entry which is preliminary data.</text>
</comment>
<dbReference type="EC" id="3.2.2.9" evidence="2"/>
<dbReference type="Pfam" id="PF01048">
    <property type="entry name" value="PNP_UDP_1"/>
    <property type="match status" value="1"/>
</dbReference>
<proteinExistence type="predicted"/>
<evidence type="ECO:0000313" key="7">
    <source>
        <dbReference type="EMBL" id="MDH8678288.1"/>
    </source>
</evidence>
<keyword evidence="4 7" id="KW-0378">Hydrolase</keyword>
<evidence type="ECO:0000256" key="1">
    <source>
        <dbReference type="ARBA" id="ARBA00004945"/>
    </source>
</evidence>
<evidence type="ECO:0000256" key="5">
    <source>
        <dbReference type="ARBA" id="ARBA00023167"/>
    </source>
</evidence>
<keyword evidence="7" id="KW-0326">Glycosidase</keyword>
<organism evidence="7 8">
    <name type="scientific">Fusibacter bizertensis</name>
    <dbReference type="NCBI Taxonomy" id="1488331"/>
    <lineage>
        <taxon>Bacteria</taxon>
        <taxon>Bacillati</taxon>
        <taxon>Bacillota</taxon>
        <taxon>Clostridia</taxon>
        <taxon>Eubacteriales</taxon>
        <taxon>Eubacteriales Family XII. Incertae Sedis</taxon>
        <taxon>Fusibacter</taxon>
    </lineage>
</organism>
<dbReference type="InterPro" id="IPR000845">
    <property type="entry name" value="Nucleoside_phosphorylase_d"/>
</dbReference>
<gene>
    <name evidence="7" type="ORF">QE109_09025</name>
</gene>
<comment type="pathway">
    <text evidence="1">Amino-acid biosynthesis; L-methionine biosynthesis via salvage pathway; S-methyl-5-thio-alpha-D-ribose 1-phosphate from S-methyl-5'-thioadenosine (hydrolase route): step 1/2.</text>
</comment>
<keyword evidence="8" id="KW-1185">Reference proteome</keyword>
<sequence>MKYGIIGAMDLETKLLIEEMKNVVKHEIAGMSFYEGLLNNVDSVVVTSGVGKVNAASCAQILVTRFNVDALVNTGVSGALHQDLEVGDVVISTDCMEHDVDVTVFGYKFGELPRLESSVFVADENLVEKAYEAGLLEIKAHKVVKGRIVSGDQFVSSVEKKEFLVENFDAHTTEMEGAAIAHVATINQIPFVIIRAMSDKADGSAHVSFDEFAVEAAHHSSKMVMNMLK</sequence>
<dbReference type="PANTHER" id="PTHR46832:SF1">
    <property type="entry name" value="5'-METHYLTHIOADENOSINE_S-ADENOSYLHOMOCYSTEINE NUCLEOSIDASE"/>
    <property type="match status" value="1"/>
</dbReference>
<dbReference type="CDD" id="cd09008">
    <property type="entry name" value="MTAN"/>
    <property type="match status" value="1"/>
</dbReference>
<evidence type="ECO:0000256" key="2">
    <source>
        <dbReference type="ARBA" id="ARBA00011974"/>
    </source>
</evidence>
<reference evidence="7 8" key="1">
    <citation type="submission" date="2023-04" db="EMBL/GenBank/DDBJ databases">
        <title>Fusibacter bizertensis strain WBS, isolated from littoral bottom sediments of the Arctic seas - biochemical and genomic analysis.</title>
        <authorList>
            <person name="Brioukhanov A.L."/>
        </authorList>
    </citation>
    <scope>NUCLEOTIDE SEQUENCE [LARGE SCALE GENOMIC DNA]</scope>
    <source>
        <strain evidence="7 8">WBS</strain>
    </source>
</reference>
<dbReference type="SUPFAM" id="SSF53167">
    <property type="entry name" value="Purine and uridine phosphorylases"/>
    <property type="match status" value="1"/>
</dbReference>
<dbReference type="Proteomes" id="UP001158045">
    <property type="component" value="Unassembled WGS sequence"/>
</dbReference>
<dbReference type="InterPro" id="IPR035994">
    <property type="entry name" value="Nucleoside_phosphorylase_sf"/>
</dbReference>